<dbReference type="EMBL" id="DS113983">
    <property type="protein sequence ID" value="EAX92183.1"/>
    <property type="molecule type" value="Genomic_DNA"/>
</dbReference>
<dbReference type="RefSeq" id="XP_001305113.1">
    <property type="nucleotide sequence ID" value="XM_001305112.1"/>
</dbReference>
<keyword evidence="2 10" id="KW-0436">Ligase</keyword>
<dbReference type="KEGG" id="tva:4749896"/>
<comment type="catalytic activity">
    <reaction evidence="9 10">
        <text>a 3'-end 2',3'-cyclophospho-ribonucleotide-RNA + a 5'-end dephospho-ribonucleoside-RNA + GTP + H2O = a ribonucleotidyl-ribonucleotide-RNA + GMP + diphosphate + H(+)</text>
        <dbReference type="Rhea" id="RHEA:68080"/>
        <dbReference type="Rhea" id="RHEA-COMP:10464"/>
        <dbReference type="Rhea" id="RHEA-COMP:13936"/>
        <dbReference type="Rhea" id="RHEA-COMP:17355"/>
        <dbReference type="ChEBI" id="CHEBI:15377"/>
        <dbReference type="ChEBI" id="CHEBI:15378"/>
        <dbReference type="ChEBI" id="CHEBI:33019"/>
        <dbReference type="ChEBI" id="CHEBI:37565"/>
        <dbReference type="ChEBI" id="CHEBI:58115"/>
        <dbReference type="ChEBI" id="CHEBI:83064"/>
        <dbReference type="ChEBI" id="CHEBI:138284"/>
        <dbReference type="ChEBI" id="CHEBI:173118"/>
        <dbReference type="EC" id="6.5.1.8"/>
    </reaction>
</comment>
<evidence type="ECO:0000256" key="2">
    <source>
        <dbReference type="ARBA" id="ARBA00022598"/>
    </source>
</evidence>
<evidence type="ECO:0000256" key="1">
    <source>
        <dbReference type="ARBA" id="ARBA00008071"/>
    </source>
</evidence>
<proteinExistence type="inferred from homology"/>
<comment type="similarity">
    <text evidence="1 10">Belongs to the RtcB family.</text>
</comment>
<dbReference type="Pfam" id="PF01139">
    <property type="entry name" value="RtcB"/>
    <property type="match status" value="1"/>
</dbReference>
<evidence type="ECO:0000256" key="8">
    <source>
        <dbReference type="ARBA" id="ARBA00047746"/>
    </source>
</evidence>
<evidence type="ECO:0000256" key="11">
    <source>
        <dbReference type="PIRSR" id="PIRSR601233-1"/>
    </source>
</evidence>
<dbReference type="InterPro" id="IPR036025">
    <property type="entry name" value="RtcB-like_sf"/>
</dbReference>
<feature type="binding site" evidence="10 13">
    <location>
        <position position="245"/>
    </location>
    <ligand>
        <name>Mn(2+)</name>
        <dbReference type="ChEBI" id="CHEBI:29035"/>
        <label>1</label>
    </ligand>
</feature>
<dbReference type="VEuPathDB" id="TrichDB:TVAGG3_0969060"/>
<dbReference type="AlphaFoldDB" id="A2FSC4"/>
<dbReference type="VEuPathDB" id="TrichDB:TVAG_386070"/>
<name>A2FSC4_TRIV3</name>
<dbReference type="STRING" id="5722.A2FSC4"/>
<reference evidence="14" key="2">
    <citation type="journal article" date="2007" name="Science">
        <title>Draft genome sequence of the sexually transmitted pathogen Trichomonas vaginalis.</title>
        <authorList>
            <person name="Carlton J.M."/>
            <person name="Hirt R.P."/>
            <person name="Silva J.C."/>
            <person name="Delcher A.L."/>
            <person name="Schatz M."/>
            <person name="Zhao Q."/>
            <person name="Wortman J.R."/>
            <person name="Bidwell S.L."/>
            <person name="Alsmark U.C.M."/>
            <person name="Besteiro S."/>
            <person name="Sicheritz-Ponten T."/>
            <person name="Noel C.J."/>
            <person name="Dacks J.B."/>
            <person name="Foster P.G."/>
            <person name="Simillion C."/>
            <person name="Van de Peer Y."/>
            <person name="Miranda-Saavedra D."/>
            <person name="Barton G.J."/>
            <person name="Westrop G.D."/>
            <person name="Mueller S."/>
            <person name="Dessi D."/>
            <person name="Fiori P.L."/>
            <person name="Ren Q."/>
            <person name="Paulsen I."/>
            <person name="Zhang H."/>
            <person name="Bastida-Corcuera F.D."/>
            <person name="Simoes-Barbosa A."/>
            <person name="Brown M.T."/>
            <person name="Hayes R.D."/>
            <person name="Mukherjee M."/>
            <person name="Okumura C.Y."/>
            <person name="Schneider R."/>
            <person name="Smith A.J."/>
            <person name="Vanacova S."/>
            <person name="Villalvazo M."/>
            <person name="Haas B.J."/>
            <person name="Pertea M."/>
            <person name="Feldblyum T.V."/>
            <person name="Utterback T.R."/>
            <person name="Shu C.L."/>
            <person name="Osoegawa K."/>
            <person name="de Jong P.J."/>
            <person name="Hrdy I."/>
            <person name="Horvathova L."/>
            <person name="Zubacova Z."/>
            <person name="Dolezal P."/>
            <person name="Malik S.B."/>
            <person name="Logsdon J.M. Jr."/>
            <person name="Henze K."/>
            <person name="Gupta A."/>
            <person name="Wang C.C."/>
            <person name="Dunne R.L."/>
            <person name="Upcroft J.A."/>
            <person name="Upcroft P."/>
            <person name="White O."/>
            <person name="Salzberg S.L."/>
            <person name="Tang P."/>
            <person name="Chiu C.-H."/>
            <person name="Lee Y.-S."/>
            <person name="Embley T.M."/>
            <person name="Coombs G.H."/>
            <person name="Mottram J.C."/>
            <person name="Tachezy J."/>
            <person name="Fraser-Liggett C.M."/>
            <person name="Johnson P.J."/>
        </authorList>
    </citation>
    <scope>NUCLEOTIDE SEQUENCE [LARGE SCALE GENOMIC DNA]</scope>
    <source>
        <strain evidence="14">G3</strain>
    </source>
</reference>
<keyword evidence="4 10" id="KW-0479">Metal-binding</keyword>
<keyword evidence="5 10" id="KW-0547">Nucleotide-binding</keyword>
<organism evidence="14 15">
    <name type="scientific">Trichomonas vaginalis (strain ATCC PRA-98 / G3)</name>
    <dbReference type="NCBI Taxonomy" id="412133"/>
    <lineage>
        <taxon>Eukaryota</taxon>
        <taxon>Metamonada</taxon>
        <taxon>Parabasalia</taxon>
        <taxon>Trichomonadida</taxon>
        <taxon>Trichomonadidae</taxon>
        <taxon>Trichomonas</taxon>
    </lineage>
</organism>
<dbReference type="SMR" id="A2FSC4"/>
<dbReference type="HAMAP" id="MF_03144">
    <property type="entry name" value="RtcB_euk"/>
    <property type="match status" value="1"/>
</dbReference>
<dbReference type="InParanoid" id="A2FSC4"/>
<feature type="binding site" evidence="10 12">
    <location>
        <begin position="415"/>
        <end position="418"/>
    </location>
    <ligand>
        <name>GMP</name>
        <dbReference type="ChEBI" id="CHEBI:58115"/>
    </ligand>
</feature>
<dbReference type="eggNOG" id="KOG3833">
    <property type="taxonomic scope" value="Eukaryota"/>
</dbReference>
<evidence type="ECO:0000256" key="5">
    <source>
        <dbReference type="ARBA" id="ARBA00022741"/>
    </source>
</evidence>
<feature type="binding site" evidence="10 12">
    <location>
        <position position="517"/>
    </location>
    <ligand>
        <name>GMP</name>
        <dbReference type="ChEBI" id="CHEBI:58115"/>
    </ligand>
</feature>
<feature type="binding site" evidence="10 13">
    <location>
        <position position="276"/>
    </location>
    <ligand>
        <name>Mn(2+)</name>
        <dbReference type="ChEBI" id="CHEBI:29035"/>
        <label>2</label>
    </ligand>
</feature>
<feature type="binding site" evidence="10 12">
    <location>
        <begin position="441"/>
        <end position="444"/>
    </location>
    <ligand>
        <name>GMP</name>
        <dbReference type="ChEBI" id="CHEBI:58115"/>
    </ligand>
</feature>
<dbReference type="InterPro" id="IPR027513">
    <property type="entry name" value="RtcB_euk"/>
</dbReference>
<feature type="binding site" evidence="10">
    <location>
        <position position="140"/>
    </location>
    <ligand>
        <name>Mn(2+)</name>
        <dbReference type="ChEBI" id="CHEBI:29035"/>
        <label>1</label>
    </ligand>
</feature>
<reference evidence="14" key="1">
    <citation type="submission" date="2006-10" db="EMBL/GenBank/DDBJ databases">
        <authorList>
            <person name="Amadeo P."/>
            <person name="Zhao Q."/>
            <person name="Wortman J."/>
            <person name="Fraser-Liggett C."/>
            <person name="Carlton J."/>
        </authorList>
    </citation>
    <scope>NUCLEOTIDE SEQUENCE</scope>
    <source>
        <strain evidence="14">G3</strain>
    </source>
</reference>
<dbReference type="OrthoDB" id="10249697at2759"/>
<sequence length="518" mass="57136">MKFFVSFHRTIKNIILTMSFDLQHLAIDPSLIKEIKPCVYEIPIGFVPNMKVPGYFYSTPEMAKYAFDELENWMSNRNQGLPSILQISFVATLPGITKGSFGMPDMHSGYGFSIGGVAAFDTTDPDALISPGGVGYDINCGVRLMTTNLTWEEVEPVKKELVEKLYKYIPVGVGGKLDGICPCRHLRDVMLKGAGWALENGFAVQEDIDNCEENGCLKGADPSLISDRTIARGTGQLGTVGAGNHYIEVQRVDKILDEEKARVMDLHEGQVVVMIHTGSRGLGHQVADENMKVCSEKFVKESLPDKQLAAPSFHSEEGQKYLRAMYAAANFVWCNRQVIMHNVRRAFSDVFKDRKLETHLVYDVAHNIAKVEKHNIDGVEKEYIVHRKGATRAFGPGRQEISEKYRSIGQPILIGGSMGTASYVLVGTDESMKCAFGSTCHGAGRLMSRSKALKTIPLEKVQNDLASHGVFLKAADKQTIQDESPDAYKDIEQVIDACETVGISHKVARLVPMGVIKG</sequence>
<keyword evidence="3 10" id="KW-0819">tRNA processing</keyword>
<gene>
    <name evidence="14" type="ORF">TVAG_386070</name>
</gene>
<evidence type="ECO:0000256" key="4">
    <source>
        <dbReference type="ARBA" id="ARBA00022723"/>
    </source>
</evidence>
<dbReference type="GO" id="GO:0170057">
    <property type="term" value="F:RNA ligase (GTP) activity"/>
    <property type="evidence" value="ECO:0000318"/>
    <property type="project" value="GO_Central"/>
</dbReference>
<dbReference type="GO" id="GO:0072669">
    <property type="term" value="C:tRNA-splicing ligase complex"/>
    <property type="evidence" value="ECO:0000318"/>
    <property type="project" value="GO_Central"/>
</dbReference>
<dbReference type="OMA" id="TRGECCR"/>
<dbReference type="GO" id="GO:0005634">
    <property type="term" value="C:nucleus"/>
    <property type="evidence" value="ECO:0000318"/>
    <property type="project" value="GO_Central"/>
</dbReference>
<dbReference type="PANTHER" id="PTHR11118">
    <property type="entry name" value="RNA-SPLICING LIGASE RTCB HOMOLOG"/>
    <property type="match status" value="1"/>
</dbReference>
<dbReference type="PANTHER" id="PTHR11118:SF1">
    <property type="entry name" value="RNA-SPLICING LIGASE RTCB HOMOLOG"/>
    <property type="match status" value="1"/>
</dbReference>
<comment type="subunit">
    <text evidence="10">Catalytic component of the tRNA-splicing ligase complex.</text>
</comment>
<evidence type="ECO:0000256" key="7">
    <source>
        <dbReference type="ARBA" id="ARBA00023211"/>
    </source>
</evidence>
<dbReference type="Gene3D" id="3.90.1860.10">
    <property type="entry name" value="tRNA-splicing ligase RtcB"/>
    <property type="match status" value="1"/>
</dbReference>
<accession>A2FSC4</accession>
<dbReference type="GO" id="GO:0006388">
    <property type="term" value="P:tRNA splicing, via endonucleolytic cleavage and ligation"/>
    <property type="evidence" value="ECO:0000318"/>
    <property type="project" value="GO_Central"/>
</dbReference>
<dbReference type="Proteomes" id="UP000001542">
    <property type="component" value="Unassembled WGS sequence"/>
</dbReference>
<feature type="binding site" evidence="10">
    <location>
        <position position="140"/>
    </location>
    <ligand>
        <name>Mn(2+)</name>
        <dbReference type="ChEBI" id="CHEBI:29035"/>
        <label>2</label>
    </ligand>
</feature>
<dbReference type="EC" id="6.5.1.8" evidence="10"/>
<dbReference type="InterPro" id="IPR001233">
    <property type="entry name" value="RtcB"/>
</dbReference>
<evidence type="ECO:0000256" key="3">
    <source>
        <dbReference type="ARBA" id="ARBA00022694"/>
    </source>
</evidence>
<comment type="miscellaneous">
    <text evidence="10">Ligation probably proceeds through 3 nucleotidyl transfer steps, with 2',3'-cyclic phosphate termini being hydrolyzed to 3'-P termini in a step that precedes 3'-P activation with GMP. In the first nucleotidyl transfer step, RTCB reacts with GTP to form a covalent RTCB-histidine-GMP intermediate with release of PPi; in the second step, the GMP moiety is transferred to the RNA 3'-P; in the third step, the 5'-OH from the opposite RNA strand attacks the activated 3'-P to form a 3',5'-phosphodiester bond and release GMP.</text>
</comment>
<keyword evidence="7 10" id="KW-0464">Manganese</keyword>
<comment type="function">
    <text evidence="10">Catalytic subunit of the tRNA-splicing ligase complex that acts by directly joining spliced tRNA halves to mature-sized tRNAs by incorporating the precursor-derived splice junction phosphate into the mature tRNA as a canonical 3',5'-phosphodiester. May act as an RNA ligase with broad substrate specificity, and may function toward other RNAs.</text>
</comment>
<comment type="cofactor">
    <cofactor evidence="10 13">
        <name>Mn(2+)</name>
        <dbReference type="ChEBI" id="CHEBI:29035"/>
    </cofactor>
    <text evidence="10 13">Binds 2 manganese ions per subunit.</text>
</comment>
<feature type="binding site" evidence="10 12">
    <location>
        <begin position="244"/>
        <end position="248"/>
    </location>
    <ligand>
        <name>GMP</name>
        <dbReference type="ChEBI" id="CHEBI:58115"/>
    </ligand>
</feature>
<evidence type="ECO:0000256" key="9">
    <source>
        <dbReference type="ARBA" id="ARBA00049514"/>
    </source>
</evidence>
<evidence type="ECO:0000256" key="12">
    <source>
        <dbReference type="PIRSR" id="PIRSR601233-2"/>
    </source>
</evidence>
<keyword evidence="6 10" id="KW-0342">GTP-binding</keyword>
<evidence type="ECO:0000313" key="14">
    <source>
        <dbReference type="EMBL" id="EAX92183.1"/>
    </source>
</evidence>
<dbReference type="GO" id="GO:0046872">
    <property type="term" value="F:metal ion binding"/>
    <property type="evidence" value="ECO:0007669"/>
    <property type="project" value="UniProtKB-KW"/>
</dbReference>
<evidence type="ECO:0000256" key="13">
    <source>
        <dbReference type="PIRSR" id="PIRSR601233-3"/>
    </source>
</evidence>
<dbReference type="FunFam" id="3.90.1860.10:FF:000001">
    <property type="entry name" value="tRNA-splicing ligase RtcB homolog"/>
    <property type="match status" value="1"/>
</dbReference>
<comment type="catalytic activity">
    <reaction evidence="8 10">
        <text>a 3'-end 3'-phospho-ribonucleotide-RNA + a 5'-end dephospho-ribonucleoside-RNA + GTP = a ribonucleotidyl-ribonucleotide-RNA + GMP + diphosphate</text>
        <dbReference type="Rhea" id="RHEA:68076"/>
        <dbReference type="Rhea" id="RHEA-COMP:10463"/>
        <dbReference type="Rhea" id="RHEA-COMP:13936"/>
        <dbReference type="Rhea" id="RHEA-COMP:17355"/>
        <dbReference type="ChEBI" id="CHEBI:33019"/>
        <dbReference type="ChEBI" id="CHEBI:37565"/>
        <dbReference type="ChEBI" id="CHEBI:58115"/>
        <dbReference type="ChEBI" id="CHEBI:83062"/>
        <dbReference type="ChEBI" id="CHEBI:138284"/>
        <dbReference type="ChEBI" id="CHEBI:173118"/>
        <dbReference type="EC" id="6.5.1.8"/>
    </reaction>
</comment>
<dbReference type="SUPFAM" id="SSF103365">
    <property type="entry name" value="Hypothetical protein PH1602"/>
    <property type="match status" value="1"/>
</dbReference>
<evidence type="ECO:0000256" key="6">
    <source>
        <dbReference type="ARBA" id="ARBA00023134"/>
    </source>
</evidence>
<feature type="binding site" evidence="10 12">
    <location>
        <position position="422"/>
    </location>
    <ligand>
        <name>GMP</name>
        <dbReference type="ChEBI" id="CHEBI:58115"/>
    </ligand>
</feature>
<evidence type="ECO:0000256" key="10">
    <source>
        <dbReference type="HAMAP-Rule" id="MF_03144"/>
    </source>
</evidence>
<keyword evidence="15" id="KW-1185">Reference proteome</keyword>
<feature type="binding site" evidence="10 13">
    <location>
        <position position="366"/>
    </location>
    <ligand>
        <name>Mn(2+)</name>
        <dbReference type="ChEBI" id="CHEBI:29035"/>
        <label>2</label>
    </ligand>
</feature>
<evidence type="ECO:0000313" key="15">
    <source>
        <dbReference type="Proteomes" id="UP000001542"/>
    </source>
</evidence>
<dbReference type="GO" id="GO:0005525">
    <property type="term" value="F:GTP binding"/>
    <property type="evidence" value="ECO:0007669"/>
    <property type="project" value="UniProtKB-KW"/>
</dbReference>
<feature type="active site" description="GMP-histidine intermediate" evidence="10 11">
    <location>
        <position position="441"/>
    </location>
</feature>
<feature type="binding site" evidence="10 12">
    <location>
        <begin position="366"/>
        <end position="367"/>
    </location>
    <ligand>
        <name>GMP</name>
        <dbReference type="ChEBI" id="CHEBI:58115"/>
    </ligand>
</feature>
<feature type="binding site" evidence="10 13">
    <location>
        <position position="137"/>
    </location>
    <ligand>
        <name>Mn(2+)</name>
        <dbReference type="ChEBI" id="CHEBI:29035"/>
        <label>1</label>
    </ligand>
</feature>
<protein>
    <recommendedName>
        <fullName evidence="10">RNA-splicing ligase RtcB homolog</fullName>
        <ecNumber evidence="10">6.5.1.8</ecNumber>
    </recommendedName>
    <alternativeName>
        <fullName evidence="10">3'-phosphate/5'-hydroxy nucleic acid ligase</fullName>
    </alternativeName>
</protein>